<keyword evidence="1" id="KW-0812">Transmembrane</keyword>
<comment type="caution">
    <text evidence="2">The sequence shown here is derived from an EMBL/GenBank/DDBJ whole genome shotgun (WGS) entry which is preliminary data.</text>
</comment>
<keyword evidence="1" id="KW-0472">Membrane</keyword>
<dbReference type="RefSeq" id="WP_161869906.1">
    <property type="nucleotide sequence ID" value="NZ_MAEI02000001.1"/>
</dbReference>
<reference evidence="2" key="1">
    <citation type="submission" date="2016-06" db="EMBL/GenBank/DDBJ databases">
        <authorList>
            <person name="Van Tyne D."/>
        </authorList>
    </citation>
    <scope>NUCLEOTIDE SEQUENCE</scope>
    <source>
        <strain evidence="2">JM9A</strain>
    </source>
</reference>
<evidence type="ECO:0000313" key="3">
    <source>
        <dbReference type="Proteomes" id="UP001429357"/>
    </source>
</evidence>
<reference evidence="2" key="2">
    <citation type="submission" date="2024-02" db="EMBL/GenBank/DDBJ databases">
        <title>The Genome Sequence of Enterococcus diestrammenae JM9A.</title>
        <authorList>
            <person name="Earl A."/>
            <person name="Manson A."/>
            <person name="Gilmore M."/>
            <person name="Sanders J."/>
            <person name="Shea T."/>
            <person name="Howe W."/>
            <person name="Livny J."/>
            <person name="Cuomo C."/>
            <person name="Neafsey D."/>
            <person name="Birren B."/>
        </authorList>
    </citation>
    <scope>NUCLEOTIDE SEQUENCE</scope>
    <source>
        <strain evidence="2">JM9A</strain>
    </source>
</reference>
<keyword evidence="1" id="KW-1133">Transmembrane helix</keyword>
<feature type="transmembrane region" description="Helical" evidence="1">
    <location>
        <begin position="20"/>
        <end position="47"/>
    </location>
</feature>
<proteinExistence type="predicted"/>
<evidence type="ECO:0008006" key="4">
    <source>
        <dbReference type="Google" id="ProtNLM"/>
    </source>
</evidence>
<keyword evidence="3" id="KW-1185">Reference proteome</keyword>
<protein>
    <recommendedName>
        <fullName evidence="4">Phosphate ABC transporter substrate-binding protein</fullName>
    </recommendedName>
</protein>
<evidence type="ECO:0000313" key="2">
    <source>
        <dbReference type="EMBL" id="MEO1782887.1"/>
    </source>
</evidence>
<accession>A0ABV0F4F4</accession>
<evidence type="ECO:0000256" key="1">
    <source>
        <dbReference type="SAM" id="Phobius"/>
    </source>
</evidence>
<dbReference type="EMBL" id="MAEI02000001">
    <property type="protein sequence ID" value="MEO1782887.1"/>
    <property type="molecule type" value="Genomic_DNA"/>
</dbReference>
<organism evidence="2 3">
    <name type="scientific">Enterococcus diestrammenae</name>
    <dbReference type="NCBI Taxonomy" id="1155073"/>
    <lineage>
        <taxon>Bacteria</taxon>
        <taxon>Bacillati</taxon>
        <taxon>Bacillota</taxon>
        <taxon>Bacilli</taxon>
        <taxon>Lactobacillales</taxon>
        <taxon>Enterococcaceae</taxon>
        <taxon>Enterococcus</taxon>
    </lineage>
</organism>
<gene>
    <name evidence="2" type="ORF">BAU18_002504</name>
</gene>
<sequence length="174" mass="19535">MKTVIKETLAQKQGKDKVSYFFYAYKGVFIAIIGVLLAVGFIVYSYATKPVTIFNARVITEASKDASLVPALQESYDSLLQPVGKEQVTVEYTNIDDVQSNQVFANQLAAQEFDIIWMEESLVTDFVSRYDTDNVSASDLTFQQDGKTYVGRTMPHAPHPEALAKIKKLYQTEK</sequence>
<dbReference type="Proteomes" id="UP001429357">
    <property type="component" value="Unassembled WGS sequence"/>
</dbReference>
<name>A0ABV0F4F4_9ENTE</name>